<evidence type="ECO:0000313" key="4">
    <source>
        <dbReference type="EMBL" id="ABU58711.1"/>
    </source>
</evidence>
<dbReference type="GO" id="GO:0019323">
    <property type="term" value="P:pentose catabolic process"/>
    <property type="evidence" value="ECO:0007669"/>
    <property type="project" value="TreeGrafter"/>
</dbReference>
<gene>
    <name evidence="4" type="ordered locus">Rcas_2638</name>
</gene>
<dbReference type="GO" id="GO:0008994">
    <property type="term" value="F:rhamnulose-1-phosphate aldolase activity"/>
    <property type="evidence" value="ECO:0007669"/>
    <property type="project" value="UniProtKB-EC"/>
</dbReference>
<feature type="domain" description="Class II aldolase/adducin N-terminal" evidence="3">
    <location>
        <begin position="16"/>
        <end position="244"/>
    </location>
</feature>
<dbReference type="PANTHER" id="PTHR22789:SF0">
    <property type="entry name" value="3-OXO-TETRONATE 4-PHOSPHATE DECARBOXYLASE-RELATED"/>
    <property type="match status" value="1"/>
</dbReference>
<evidence type="ECO:0000256" key="2">
    <source>
        <dbReference type="ARBA" id="ARBA00023239"/>
    </source>
</evidence>
<dbReference type="Gene3D" id="3.40.225.10">
    <property type="entry name" value="Class II aldolase/adducin N-terminal domain"/>
    <property type="match status" value="1"/>
</dbReference>
<dbReference type="SUPFAM" id="SSF53639">
    <property type="entry name" value="AraD/HMP-PK domain-like"/>
    <property type="match status" value="1"/>
</dbReference>
<dbReference type="InterPro" id="IPR050197">
    <property type="entry name" value="Aldolase_class_II_sugar_metab"/>
</dbReference>
<keyword evidence="2 4" id="KW-0456">Lyase</keyword>
<dbReference type="EMBL" id="CP000804">
    <property type="protein sequence ID" value="ABU58711.1"/>
    <property type="molecule type" value="Genomic_DNA"/>
</dbReference>
<dbReference type="KEGG" id="rca:Rcas_2638"/>
<dbReference type="PANTHER" id="PTHR22789">
    <property type="entry name" value="FUCULOSE PHOSPHATE ALDOLASE"/>
    <property type="match status" value="1"/>
</dbReference>
<accession>A7NME9</accession>
<dbReference type="Proteomes" id="UP000000263">
    <property type="component" value="Chromosome"/>
</dbReference>
<evidence type="ECO:0000259" key="3">
    <source>
        <dbReference type="SMART" id="SM01007"/>
    </source>
</evidence>
<dbReference type="HOGENOM" id="CLU_076831_0_0_0"/>
<keyword evidence="1" id="KW-0479">Metal-binding</keyword>
<reference evidence="4 5" key="1">
    <citation type="submission" date="2007-08" db="EMBL/GenBank/DDBJ databases">
        <title>Complete sequence of Roseiflexus castenholzii DSM 13941.</title>
        <authorList>
            <consortium name="US DOE Joint Genome Institute"/>
            <person name="Copeland A."/>
            <person name="Lucas S."/>
            <person name="Lapidus A."/>
            <person name="Barry K."/>
            <person name="Glavina del Rio T."/>
            <person name="Dalin E."/>
            <person name="Tice H."/>
            <person name="Pitluck S."/>
            <person name="Thompson L.S."/>
            <person name="Brettin T."/>
            <person name="Bruce D."/>
            <person name="Detter J.C."/>
            <person name="Han C."/>
            <person name="Tapia R."/>
            <person name="Schmutz J."/>
            <person name="Larimer F."/>
            <person name="Land M."/>
            <person name="Hauser L."/>
            <person name="Kyrpides N."/>
            <person name="Mikhailova N."/>
            <person name="Bryant D.A."/>
            <person name="Hanada S."/>
            <person name="Tsukatani Y."/>
            <person name="Richardson P."/>
        </authorList>
    </citation>
    <scope>NUCLEOTIDE SEQUENCE [LARGE SCALE GENOMIC DNA]</scope>
    <source>
        <strain evidence="5">DSM 13941 / HLO8</strain>
    </source>
</reference>
<dbReference type="EC" id="4.1.2.19" evidence="4"/>
<dbReference type="eggNOG" id="COG0235">
    <property type="taxonomic scope" value="Bacteria"/>
</dbReference>
<keyword evidence="5" id="KW-1185">Reference proteome</keyword>
<dbReference type="OrthoDB" id="9784634at2"/>
<dbReference type="InterPro" id="IPR001303">
    <property type="entry name" value="Aldolase_II/adducin_N"/>
</dbReference>
<proteinExistence type="predicted"/>
<dbReference type="SMART" id="SM01007">
    <property type="entry name" value="Aldolase_II"/>
    <property type="match status" value="1"/>
</dbReference>
<dbReference type="Pfam" id="PF00596">
    <property type="entry name" value="Aldolase_II"/>
    <property type="match status" value="1"/>
</dbReference>
<dbReference type="GO" id="GO:0046872">
    <property type="term" value="F:metal ion binding"/>
    <property type="evidence" value="ECO:0007669"/>
    <property type="project" value="UniProtKB-KW"/>
</dbReference>
<dbReference type="RefSeq" id="WP_012121135.1">
    <property type="nucleotide sequence ID" value="NC_009767.1"/>
</dbReference>
<dbReference type="STRING" id="383372.Rcas_2638"/>
<evidence type="ECO:0000256" key="1">
    <source>
        <dbReference type="ARBA" id="ARBA00022723"/>
    </source>
</evidence>
<evidence type="ECO:0000313" key="5">
    <source>
        <dbReference type="Proteomes" id="UP000000263"/>
    </source>
</evidence>
<dbReference type="GO" id="GO:0005829">
    <property type="term" value="C:cytosol"/>
    <property type="evidence" value="ECO:0007669"/>
    <property type="project" value="TreeGrafter"/>
</dbReference>
<sequence length="287" mass="31211">MPLKELPLSTLEDIMVQIGEAGRRMAEIGASEGAAGNISVYAGRSLEVQSVFPLVEEIELPTAAPALAGGWLLATGSGTRLREIYDHPLENLGVVQIEADGTHARLYTAPSRLFTRLTSELNSHLAVHNDQVAATGSRYSALVHAQPLHLTYLSHISRYRDPVELNRRLFRWQPEMIMIFPQGVAVLPFILPGSAELMRATAAALHTHRLVVWSKHGVMAHSEVSVKRAADLIEYLETSAHYEVLNLIAGEPADGLQPDEIRAIARALGIASPMVGEARGARRGGEE</sequence>
<dbReference type="AlphaFoldDB" id="A7NME9"/>
<dbReference type="InterPro" id="IPR036409">
    <property type="entry name" value="Aldolase_II/adducin_N_sf"/>
</dbReference>
<organism evidence="4 5">
    <name type="scientific">Roseiflexus castenholzii (strain DSM 13941 / HLO8)</name>
    <dbReference type="NCBI Taxonomy" id="383372"/>
    <lineage>
        <taxon>Bacteria</taxon>
        <taxon>Bacillati</taxon>
        <taxon>Chloroflexota</taxon>
        <taxon>Chloroflexia</taxon>
        <taxon>Chloroflexales</taxon>
        <taxon>Roseiflexineae</taxon>
        <taxon>Roseiflexaceae</taxon>
        <taxon>Roseiflexus</taxon>
    </lineage>
</organism>
<name>A7NME9_ROSCS</name>
<protein>
    <submittedName>
        <fullName evidence="4">Rhamnulose-1-phosphate aldolase</fullName>
        <ecNumber evidence="4">4.1.2.19</ecNumber>
    </submittedName>
</protein>